<evidence type="ECO:0008006" key="3">
    <source>
        <dbReference type="Google" id="ProtNLM"/>
    </source>
</evidence>
<name>A0AAW8CWX1_9BURK</name>
<dbReference type="EMBL" id="JAUSRD010000010">
    <property type="protein sequence ID" value="MDP9894954.1"/>
    <property type="molecule type" value="Genomic_DNA"/>
</dbReference>
<dbReference type="RefSeq" id="WP_307603313.1">
    <property type="nucleotide sequence ID" value="NZ_JAUSRD010000010.1"/>
</dbReference>
<dbReference type="AlphaFoldDB" id="A0AAW8CWX1"/>
<protein>
    <recommendedName>
        <fullName evidence="3">DUF1127 domain-containing protein</fullName>
    </recommendedName>
</protein>
<dbReference type="Proteomes" id="UP001242045">
    <property type="component" value="Unassembled WGS sequence"/>
</dbReference>
<sequence length="76" mass="8993">MTTNQELPDETLSAMAIGWRRKALGGDLHARGIAHELETELRRRAGAPLTNYDTLDMRPLELRAARPRWWRFWRRH</sequence>
<comment type="caution">
    <text evidence="1">The sequence shown here is derived from an EMBL/GenBank/DDBJ whole genome shotgun (WGS) entry which is preliminary data.</text>
</comment>
<proteinExistence type="predicted"/>
<reference evidence="1" key="1">
    <citation type="submission" date="2023-07" db="EMBL/GenBank/DDBJ databases">
        <title>Sorghum-associated microbial communities from plants grown in Nebraska, USA.</title>
        <authorList>
            <person name="Schachtman D."/>
        </authorList>
    </citation>
    <scope>NUCLEOTIDE SEQUENCE</scope>
    <source>
        <strain evidence="1">DS3754</strain>
    </source>
</reference>
<organism evidence="1 2">
    <name type="scientific">Variovorax boronicumulans</name>
    <dbReference type="NCBI Taxonomy" id="436515"/>
    <lineage>
        <taxon>Bacteria</taxon>
        <taxon>Pseudomonadati</taxon>
        <taxon>Pseudomonadota</taxon>
        <taxon>Betaproteobacteria</taxon>
        <taxon>Burkholderiales</taxon>
        <taxon>Comamonadaceae</taxon>
        <taxon>Variovorax</taxon>
    </lineage>
</organism>
<gene>
    <name evidence="1" type="ORF">J2W31_004079</name>
</gene>
<evidence type="ECO:0000313" key="2">
    <source>
        <dbReference type="Proteomes" id="UP001242045"/>
    </source>
</evidence>
<accession>A0AAW8CWX1</accession>
<evidence type="ECO:0000313" key="1">
    <source>
        <dbReference type="EMBL" id="MDP9894954.1"/>
    </source>
</evidence>